<accession>A0A9P8AF52</accession>
<reference evidence="7" key="1">
    <citation type="journal article" date="2021" name="Genome Biol. Evol.">
        <title>The assembled and annotated genome of the fairy-ring fungus Marasmius oreades.</title>
        <authorList>
            <person name="Hiltunen M."/>
            <person name="Ament-Velasquez S.L."/>
            <person name="Johannesson H."/>
        </authorList>
    </citation>
    <scope>NUCLEOTIDE SEQUENCE</scope>
    <source>
        <strain evidence="7">03SP1</strain>
    </source>
</reference>
<name>A0A9P8AF52_9AGAR</name>
<protein>
    <recommendedName>
        <fullName evidence="9">Integral membrane protein</fullName>
    </recommendedName>
</protein>
<dbReference type="PANTHER" id="PTHR11266">
    <property type="entry name" value="PEROXISOMAL MEMBRANE PROTEIN 2, PXMP2 MPV17"/>
    <property type="match status" value="1"/>
</dbReference>
<evidence type="ECO:0008006" key="9">
    <source>
        <dbReference type="Google" id="ProtNLM"/>
    </source>
</evidence>
<keyword evidence="8" id="KW-1185">Reference proteome</keyword>
<gene>
    <name evidence="7" type="ORF">E1B28_000935</name>
</gene>
<keyword evidence="3 6" id="KW-0812">Transmembrane</keyword>
<dbReference type="Proteomes" id="UP001049176">
    <property type="component" value="Chromosome 1"/>
</dbReference>
<dbReference type="PANTHER" id="PTHR11266:SF93">
    <property type="entry name" value="INTEGRAL MEMBRANE PROTEIN 25D9-6"/>
    <property type="match status" value="1"/>
</dbReference>
<dbReference type="EMBL" id="CM032181">
    <property type="protein sequence ID" value="KAG7099060.1"/>
    <property type="molecule type" value="Genomic_DNA"/>
</dbReference>
<dbReference type="KEGG" id="more:E1B28_000935"/>
<feature type="transmembrane region" description="Helical" evidence="6">
    <location>
        <begin position="175"/>
        <end position="195"/>
    </location>
</feature>
<feature type="transmembrane region" description="Helical" evidence="6">
    <location>
        <begin position="149"/>
        <end position="169"/>
    </location>
</feature>
<dbReference type="GeneID" id="66070011"/>
<organism evidence="7 8">
    <name type="scientific">Marasmius oreades</name>
    <name type="common">fairy-ring Marasmius</name>
    <dbReference type="NCBI Taxonomy" id="181124"/>
    <lineage>
        <taxon>Eukaryota</taxon>
        <taxon>Fungi</taxon>
        <taxon>Dikarya</taxon>
        <taxon>Basidiomycota</taxon>
        <taxon>Agaricomycotina</taxon>
        <taxon>Agaricomycetes</taxon>
        <taxon>Agaricomycetidae</taxon>
        <taxon>Agaricales</taxon>
        <taxon>Marasmiineae</taxon>
        <taxon>Marasmiaceae</taxon>
        <taxon>Marasmius</taxon>
    </lineage>
</organism>
<evidence type="ECO:0000256" key="6">
    <source>
        <dbReference type="RuleBase" id="RU363053"/>
    </source>
</evidence>
<evidence type="ECO:0000256" key="5">
    <source>
        <dbReference type="ARBA" id="ARBA00023136"/>
    </source>
</evidence>
<evidence type="ECO:0000313" key="8">
    <source>
        <dbReference type="Proteomes" id="UP001049176"/>
    </source>
</evidence>
<evidence type="ECO:0000256" key="4">
    <source>
        <dbReference type="ARBA" id="ARBA00022989"/>
    </source>
</evidence>
<evidence type="ECO:0000313" key="7">
    <source>
        <dbReference type="EMBL" id="KAG7099060.1"/>
    </source>
</evidence>
<dbReference type="RefSeq" id="XP_043015530.1">
    <property type="nucleotide sequence ID" value="XM_043146825.1"/>
</dbReference>
<dbReference type="InterPro" id="IPR007248">
    <property type="entry name" value="Mpv17_PMP22"/>
</dbReference>
<dbReference type="OrthoDB" id="860at2759"/>
<evidence type="ECO:0000256" key="1">
    <source>
        <dbReference type="ARBA" id="ARBA00004141"/>
    </source>
</evidence>
<dbReference type="AlphaFoldDB" id="A0A9P8AF52"/>
<comment type="subcellular location">
    <subcellularLocation>
        <location evidence="1">Membrane</location>
        <topology evidence="1">Multi-pass membrane protein</topology>
    </subcellularLocation>
</comment>
<proteinExistence type="inferred from homology"/>
<evidence type="ECO:0000256" key="3">
    <source>
        <dbReference type="ARBA" id="ARBA00022692"/>
    </source>
</evidence>
<dbReference type="GO" id="GO:0005778">
    <property type="term" value="C:peroxisomal membrane"/>
    <property type="evidence" value="ECO:0007669"/>
    <property type="project" value="TreeGrafter"/>
</dbReference>
<feature type="transmembrane region" description="Helical" evidence="6">
    <location>
        <begin position="112"/>
        <end position="137"/>
    </location>
</feature>
<sequence>MSQVTKGTHPLLVKYLEQLAAHPLRTKAFTTAFISFLQEVVASHIAGAPVKKPSRNAPILQHLLARARIDTRAVKLAIYGFLVSAPLSHVLVGSLQKFFAGKVGVQAKMAQIFVHNLLISPIQALAYLTSMAIINGARTKEGIARTIKTGFWPVVRTTWIVSPLSMVIAQKYIPLPLWVLYFNLIQFLVGTYFNVRVKKFKRKDIRD</sequence>
<feature type="transmembrane region" description="Helical" evidence="6">
    <location>
        <begin position="73"/>
        <end position="92"/>
    </location>
</feature>
<comment type="caution">
    <text evidence="7">The sequence shown here is derived from an EMBL/GenBank/DDBJ whole genome shotgun (WGS) entry which is preliminary data.</text>
</comment>
<keyword evidence="4 6" id="KW-1133">Transmembrane helix</keyword>
<keyword evidence="5 6" id="KW-0472">Membrane</keyword>
<evidence type="ECO:0000256" key="2">
    <source>
        <dbReference type="ARBA" id="ARBA00006824"/>
    </source>
</evidence>
<dbReference type="Pfam" id="PF04117">
    <property type="entry name" value="Mpv17_PMP22"/>
    <property type="match status" value="1"/>
</dbReference>
<comment type="similarity">
    <text evidence="2 6">Belongs to the peroxisomal membrane protein PXMP2/4 family.</text>
</comment>